<sequence>MPNHSFLRWNDAESSEKLLNAVKEIKETHSLETVRNAHSDWKVWMRMMLMVVQGAESLSDLSFLQSRCLRATLLSLQTKHQLRTFPPQTKDLDRTVVSSDEIAPHIHHLPFNPDVSTNWVNVDTSLLSSTISTETSLPSPLLSSLDHRTSSTDSTGHTSSISTQLSHLFTQSSSHSQNLASNQFVFLASSIADHPRQILSSIHLILTRPLPPAVSWLSRRYHPSDSELDTLFVPPPQSVDENETFTVSLFDETDDVKLMTSLNRCLAVVKATKSAKCIDDIDTFRSRLLAGVYSSNLAVQSQCHRLFFQFGDILRIVDDPHDDRFVGLRTAIIDGSTVEKNTLLEVWGRWLVFMYQCRNGQMMSKSDFDFRAFLAADMSSSPLFDTACLFVWRVMFSNVDWMSDHWKVDFLLQFERRNQMILKLSSYPSSLLTPEQSEHYRSPFATTLGSILSVFRGFDFPTVLTELIRTDLDPNPKKFSHWVNPAFFLNHTSIAPKHRPSFFPMDLMFERYLRTDPDAFLREWPDPTLCTSSKFLHNPFVGLHSLLLRCPNLHLDLRAFDQIVSMFFFETDHPAAQALIHQLFCYLPPPRLTHTLLSSPSIVKVNYSLWLAFLKIFCEYCIFCAPFGACSSLAEVFKMLSPFDLNPNQEELESLSVAGETVVSLHWLSIPARFDSPLICHLPSLAAAQRGNLQHLSSLSGIPSLVTPLTTSTVKDQFSRLVSRNDTFLRNISCFSLHVRSLAVEDLTFSTIRHFVSKYAMSILRHPAPALVSAAFEFYSRFVSVRLMLHNCEVQQSQPTDTIRHLIAQTMMPVQRINFCCVVQLILLFGLSLLFPQVFSLGHVGDGVGSYCGRSSGDTFGMTVADSLFLRLSIVLRRVELKARGMK</sequence>
<evidence type="ECO:0000313" key="3">
    <source>
        <dbReference type="Proteomes" id="UP001281761"/>
    </source>
</evidence>
<gene>
    <name evidence="2" type="ORF">BLNAU_17473</name>
</gene>
<protein>
    <submittedName>
        <fullName evidence="2">Uncharacterized protein</fullName>
    </submittedName>
</protein>
<name>A0ABQ9X7E2_9EUKA</name>
<comment type="caution">
    <text evidence="2">The sequence shown here is derived from an EMBL/GenBank/DDBJ whole genome shotgun (WGS) entry which is preliminary data.</text>
</comment>
<proteinExistence type="predicted"/>
<keyword evidence="3" id="KW-1185">Reference proteome</keyword>
<evidence type="ECO:0000313" key="2">
    <source>
        <dbReference type="EMBL" id="KAK2947568.1"/>
    </source>
</evidence>
<dbReference type="Proteomes" id="UP001281761">
    <property type="component" value="Unassembled WGS sequence"/>
</dbReference>
<feature type="region of interest" description="Disordered" evidence="1">
    <location>
        <begin position="134"/>
        <end position="158"/>
    </location>
</feature>
<organism evidence="2 3">
    <name type="scientific">Blattamonas nauphoetae</name>
    <dbReference type="NCBI Taxonomy" id="2049346"/>
    <lineage>
        <taxon>Eukaryota</taxon>
        <taxon>Metamonada</taxon>
        <taxon>Preaxostyla</taxon>
        <taxon>Oxymonadida</taxon>
        <taxon>Blattamonas</taxon>
    </lineage>
</organism>
<feature type="compositionally biased region" description="Low complexity" evidence="1">
    <location>
        <begin position="134"/>
        <end position="144"/>
    </location>
</feature>
<evidence type="ECO:0000256" key="1">
    <source>
        <dbReference type="SAM" id="MobiDB-lite"/>
    </source>
</evidence>
<reference evidence="2 3" key="1">
    <citation type="journal article" date="2022" name="bioRxiv">
        <title>Genomics of Preaxostyla Flagellates Illuminates Evolutionary Transitions and the Path Towards Mitochondrial Loss.</title>
        <authorList>
            <person name="Novak L.V.F."/>
            <person name="Treitli S.C."/>
            <person name="Pyrih J."/>
            <person name="Halakuc P."/>
            <person name="Pipaliya S.V."/>
            <person name="Vacek V."/>
            <person name="Brzon O."/>
            <person name="Soukal P."/>
            <person name="Eme L."/>
            <person name="Dacks J.B."/>
            <person name="Karnkowska A."/>
            <person name="Elias M."/>
            <person name="Hampl V."/>
        </authorList>
    </citation>
    <scope>NUCLEOTIDE SEQUENCE [LARGE SCALE GENOMIC DNA]</scope>
    <source>
        <strain evidence="2">NAU3</strain>
        <tissue evidence="2">Gut</tissue>
    </source>
</reference>
<dbReference type="EMBL" id="JARBJD010000196">
    <property type="protein sequence ID" value="KAK2947568.1"/>
    <property type="molecule type" value="Genomic_DNA"/>
</dbReference>
<accession>A0ABQ9X7E2</accession>